<dbReference type="InterPro" id="IPR051260">
    <property type="entry name" value="Diverse_substr_monoxygenases"/>
</dbReference>
<dbReference type="OrthoDB" id="3206024at2"/>
<gene>
    <name evidence="2" type="ORF">DPM19_25660</name>
</gene>
<dbReference type="Pfam" id="PF00296">
    <property type="entry name" value="Bac_luciferase"/>
    <property type="match status" value="1"/>
</dbReference>
<sequence length="292" mass="31070">MRLGITMFATDRTMPPHELARAAEERGFASLFLPEHTHIPVARTTPPPTGDATLPEEYARTLDPLVALAAAASVTDRIGLGTGVCLPAQREPIVTAKAVATLDHLSDGRFTLGIGYGWNVEEAAHHGVPWPSRRDVVREHMLAMRELWAREEAAFAGEHVRFAASWAWPKPAGRIPVLIGGAAGPTLFAHVAEYGDGWMPIGGAGIGAALPALRAACDRAGRPMAAVVPFGTLPSPAKLDHYAGLGVAEVVLRVPAGDRDAVLPVLDEYATAYLPEWAGQRIIGKQSQVGKR</sequence>
<dbReference type="CDD" id="cd01097">
    <property type="entry name" value="Tetrahydromethanopterin_reductase"/>
    <property type="match status" value="1"/>
</dbReference>
<organism evidence="2 3">
    <name type="scientific">Actinomadura craniellae</name>
    <dbReference type="NCBI Taxonomy" id="2231787"/>
    <lineage>
        <taxon>Bacteria</taxon>
        <taxon>Bacillati</taxon>
        <taxon>Actinomycetota</taxon>
        <taxon>Actinomycetes</taxon>
        <taxon>Streptosporangiales</taxon>
        <taxon>Thermomonosporaceae</taxon>
        <taxon>Actinomadura</taxon>
    </lineage>
</organism>
<protein>
    <submittedName>
        <fullName evidence="2">LLM class F420-dependent oxidoreductase</fullName>
    </submittedName>
</protein>
<dbReference type="PANTHER" id="PTHR30011:SF32">
    <property type="entry name" value="CONSERVED PROTEIN"/>
    <property type="match status" value="1"/>
</dbReference>
<dbReference type="InterPro" id="IPR036661">
    <property type="entry name" value="Luciferase-like_sf"/>
</dbReference>
<keyword evidence="3" id="KW-1185">Reference proteome</keyword>
<name>A0A365H0E6_9ACTN</name>
<dbReference type="GO" id="GO:0016705">
    <property type="term" value="F:oxidoreductase activity, acting on paired donors, with incorporation or reduction of molecular oxygen"/>
    <property type="evidence" value="ECO:0007669"/>
    <property type="project" value="InterPro"/>
</dbReference>
<evidence type="ECO:0000313" key="3">
    <source>
        <dbReference type="Proteomes" id="UP000251891"/>
    </source>
</evidence>
<dbReference type="InterPro" id="IPR011251">
    <property type="entry name" value="Luciferase-like_dom"/>
</dbReference>
<dbReference type="RefSeq" id="WP_111870571.1">
    <property type="nucleotide sequence ID" value="NZ_QLYX01000013.1"/>
</dbReference>
<dbReference type="SUPFAM" id="SSF51679">
    <property type="entry name" value="Bacterial luciferase-like"/>
    <property type="match status" value="1"/>
</dbReference>
<feature type="domain" description="Luciferase-like" evidence="1">
    <location>
        <begin position="18"/>
        <end position="226"/>
    </location>
</feature>
<dbReference type="AlphaFoldDB" id="A0A365H0E6"/>
<comment type="caution">
    <text evidence="2">The sequence shown here is derived from an EMBL/GenBank/DDBJ whole genome shotgun (WGS) entry which is preliminary data.</text>
</comment>
<evidence type="ECO:0000313" key="2">
    <source>
        <dbReference type="EMBL" id="RAY12516.1"/>
    </source>
</evidence>
<reference evidence="2 3" key="1">
    <citation type="submission" date="2018-06" db="EMBL/GenBank/DDBJ databases">
        <title>Actinomadura craniellae sp. nov. isolated from marine sponge Craniella sp.</title>
        <authorList>
            <person name="Li L."/>
            <person name="Xu Q.H."/>
            <person name="Lin H.W."/>
            <person name="Lu Y.H."/>
        </authorList>
    </citation>
    <scope>NUCLEOTIDE SEQUENCE [LARGE SCALE GENOMIC DNA]</scope>
    <source>
        <strain evidence="2 3">LHW63021</strain>
    </source>
</reference>
<dbReference type="InterPro" id="IPR019921">
    <property type="entry name" value="Lucif-like_OxRdtase_Rv2161c"/>
</dbReference>
<dbReference type="Gene3D" id="3.20.20.30">
    <property type="entry name" value="Luciferase-like domain"/>
    <property type="match status" value="1"/>
</dbReference>
<dbReference type="EMBL" id="QLYX01000013">
    <property type="protein sequence ID" value="RAY12516.1"/>
    <property type="molecule type" value="Genomic_DNA"/>
</dbReference>
<dbReference type="PANTHER" id="PTHR30011">
    <property type="entry name" value="ALKANESULFONATE MONOOXYGENASE-RELATED"/>
    <property type="match status" value="1"/>
</dbReference>
<accession>A0A365H0E6</accession>
<dbReference type="NCBIfam" id="TIGR03619">
    <property type="entry name" value="F420_Rv2161c"/>
    <property type="match status" value="1"/>
</dbReference>
<dbReference type="Proteomes" id="UP000251891">
    <property type="component" value="Unassembled WGS sequence"/>
</dbReference>
<proteinExistence type="predicted"/>
<evidence type="ECO:0000259" key="1">
    <source>
        <dbReference type="Pfam" id="PF00296"/>
    </source>
</evidence>